<reference evidence="3" key="3">
    <citation type="submission" date="2018-08" db="EMBL/GenBank/DDBJ databases">
        <authorList>
            <person name="Guldener U."/>
        </authorList>
    </citation>
    <scope>NUCLEOTIDE SEQUENCE</scope>
    <source>
        <strain evidence="3">UB2</strain>
    </source>
</reference>
<keyword evidence="5" id="KW-1185">Reference proteome</keyword>
<dbReference type="Proteomes" id="UP000658997">
    <property type="component" value="Unassembled WGS sequence"/>
</dbReference>
<dbReference type="AlphaFoldDB" id="A0A1K0H633"/>
<evidence type="ECO:0000313" key="5">
    <source>
        <dbReference type="Proteomes" id="UP000658997"/>
    </source>
</evidence>
<reference evidence="2" key="2">
    <citation type="submission" date="2016-04" db="EMBL/GenBank/DDBJ databases">
        <authorList>
            <person name="Evans L.H."/>
            <person name="Alamgir A."/>
            <person name="Owens N."/>
            <person name="Weber N.D."/>
            <person name="Virtaneva K."/>
            <person name="Barbian K."/>
            <person name="Babar A."/>
            <person name="Rosenke K."/>
        </authorList>
    </citation>
    <scope>NUCLEOTIDE SEQUENCE</scope>
    <source>
        <strain evidence="2">UB2112</strain>
    </source>
</reference>
<sequence>MPAARTTPKDVLIRVPKVEPYSNSYLPPSVRAKEEAKKLAAAAAATTTTTSAEGTGQVGTSAAAGGATTSASTSAPSTAAPLDAAAALATPSAAAPPLASTDTAGAASTSTDQPSTAAAEGEKEKDRSERGNSPTLPFLSVEREEDQTVQLSKAATSSAAWNSLLVWARRQRGAQWDASTALWQVGKYSKEYYTFCEDPATKDRSKQPGDPKEGEEAKETLTAIAAATATAAAKAAGQEDLDKGPTKVSSRNKGEDAGAAGGSPPVAPLGRTVRLVRRP</sequence>
<evidence type="ECO:0000256" key="1">
    <source>
        <dbReference type="SAM" id="MobiDB-lite"/>
    </source>
</evidence>
<dbReference type="EMBL" id="LT558121">
    <property type="protein sequence ID" value="SAM81787.1"/>
    <property type="molecule type" value="Genomic_DNA"/>
</dbReference>
<evidence type="ECO:0000313" key="2">
    <source>
        <dbReference type="EMBL" id="SAM81787.1"/>
    </source>
</evidence>
<feature type="compositionally biased region" description="Low complexity" evidence="1">
    <location>
        <begin position="39"/>
        <end position="112"/>
    </location>
</feature>
<proteinExistence type="predicted"/>
<dbReference type="EMBL" id="ULHB01000147">
    <property type="protein sequence ID" value="SYW83479.1"/>
    <property type="molecule type" value="Genomic_DNA"/>
</dbReference>
<evidence type="ECO:0000313" key="3">
    <source>
        <dbReference type="EMBL" id="SYW83479.1"/>
    </source>
</evidence>
<dbReference type="Proteomes" id="UP000179920">
    <property type="component" value="Chromosome V"/>
</dbReference>
<feature type="compositionally biased region" description="Basic and acidic residues" evidence="1">
    <location>
        <begin position="199"/>
        <end position="219"/>
    </location>
</feature>
<dbReference type="OrthoDB" id="5550090at2759"/>
<feature type="region of interest" description="Disordered" evidence="1">
    <location>
        <begin position="19"/>
        <end position="144"/>
    </location>
</feature>
<organism evidence="2 4">
    <name type="scientific">Ustilago bromivora</name>
    <dbReference type="NCBI Taxonomy" id="307758"/>
    <lineage>
        <taxon>Eukaryota</taxon>
        <taxon>Fungi</taxon>
        <taxon>Dikarya</taxon>
        <taxon>Basidiomycota</taxon>
        <taxon>Ustilaginomycotina</taxon>
        <taxon>Ustilaginomycetes</taxon>
        <taxon>Ustilaginales</taxon>
        <taxon>Ustilaginaceae</taxon>
        <taxon>Ustilago</taxon>
    </lineage>
</organism>
<feature type="region of interest" description="Disordered" evidence="1">
    <location>
        <begin position="231"/>
        <end position="279"/>
    </location>
</feature>
<reference evidence="4" key="1">
    <citation type="submission" date="2016-04" db="EMBL/GenBank/DDBJ databases">
        <authorList>
            <person name="Guldener U."/>
            <person name="Guldener U."/>
        </authorList>
    </citation>
    <scope>NUCLEOTIDE SEQUENCE [LARGE SCALE GENOMIC DNA]</scope>
    <source>
        <strain evidence="4">UB2112</strain>
    </source>
</reference>
<name>A0A1K0H633_9BASI</name>
<gene>
    <name evidence="3" type="ORF">UBRO2_05181</name>
    <name evidence="2" type="ORF">UBRO_03068</name>
</gene>
<accession>A0A1K0H633</accession>
<feature type="region of interest" description="Disordered" evidence="1">
    <location>
        <begin position="197"/>
        <end position="219"/>
    </location>
</feature>
<feature type="compositionally biased region" description="Basic and acidic residues" evidence="1">
    <location>
        <begin position="120"/>
        <end position="130"/>
    </location>
</feature>
<evidence type="ECO:0000313" key="4">
    <source>
        <dbReference type="Proteomes" id="UP000179920"/>
    </source>
</evidence>
<protein>
    <submittedName>
        <fullName evidence="2">Uncharacterized protein</fullName>
    </submittedName>
</protein>